<keyword evidence="1" id="KW-0472">Membrane</keyword>
<evidence type="ECO:0000256" key="1">
    <source>
        <dbReference type="SAM" id="Phobius"/>
    </source>
</evidence>
<organism evidence="2 3">
    <name type="scientific">Cryptosporidium canis</name>
    <dbReference type="NCBI Taxonomy" id="195482"/>
    <lineage>
        <taxon>Eukaryota</taxon>
        <taxon>Sar</taxon>
        <taxon>Alveolata</taxon>
        <taxon>Apicomplexa</taxon>
        <taxon>Conoidasida</taxon>
        <taxon>Coccidia</taxon>
        <taxon>Eucoccidiorida</taxon>
        <taxon>Eimeriorina</taxon>
        <taxon>Cryptosporidiidae</taxon>
        <taxon>Cryptosporidium</taxon>
    </lineage>
</organism>
<feature type="transmembrane region" description="Helical" evidence="1">
    <location>
        <begin position="12"/>
        <end position="31"/>
    </location>
</feature>
<sequence>MALLSIKALSHIVLWLGLIVFGVITGVSGGAPGSSEKLMRNCPPQFTYDEFRRLVLEGSLLEAQKLKDSLGPNENEVMYGLILVNLDTDTHSLKIELPNLELIEIETSTKIREFISFGYVFDCRNVKQSTRFLFWIVRHLDLNYISAAASLSIVKYVLGEASRMYGEEAFKPERPISKINLSEVITQSAKDNFPSRRQINEAIRKFTSTKKFLDLKGVIDLPDLSNVTPASVEDKFLRNRVILLQRGGYAPRNKERSQIQTVRYIMRTSRYYLSRFISPEMSYKLWSVVYFIMTGMQMPEFKYEMVQFIMKKSHSDTWPHESDVLEAISEALNKFGIRHKPLTIHSKWYKRLKKEGYMLSVPQNTKTSRWFCRFFQHHLSIMINPFLQFNIWKAALENLLEPQLREVFVSEDQCFFKEDPKFPWPTCHEIPVDDPKYNVLEHDKVVDNLTHEFARVIHNFNPGYPFFDICKITRQLVATGSFRRKVRQPITKLRHEIAIRKLERKTYMRNLVRSYNYAKKYEPFIKPSNEMLFFFKEYIENDVALNDKIADKIARERFMDEDLEDIVKTRNFVLDCAKAYSSIASREYWNDDEIKEIPAKAKKAISTACSNLFYSRPKCRFESIPPFHPARDSSDILTGEFSLRIFSYFRSIDVNNMIPDEFCSDSINVMSKIFRIKPKNPEQLKRDYAKNSKIHERDKFIRNALLKFKTLDNSDKQKSRARILNEMMEQIVKSKLQDRLKPKKYDFISNNIANRYSEFHKKSDGTDWEIDELKDMIRLGKRFIYFNSFRQFPKGEFKSVCNKLLANIILKVPGHETIIDRLRNSDPYKGLSDERISRDITKNLCFSLGSWQISLRRRIKNKLEFLWLKMTNHKNEYRLIDSSLIPVTKYVGQHYYVQATDINVLNFYNALSINLKQRFPHLDFKLPNTTPIEPEVMRLRKLGYDCPPPKSIESDGIPTAEECIRYLYRYGLYIYNGLVLSLEQLYRVYLKSFLDSGFETVAYLPNTYPNSLNFSLIKSSVFDYNFHRFETICSLNKLDIELYWNQFFTVVENISKDIITQLHTANIVLPGSENYIGKSKQIPYRTKSRSICEFVARILNPNYYKSSDLDTSDFFKGQILHEEYNKGMVWYDLTQVNGCYSRTARENIDKNVMRSLYTIYFVQSCVHSMMKYFPGIHFLHAALLCRKTREWRTCDESQHIGDNYLKYLEVGEPMEEIYLNRLIKGVFVDMVTFEIQEKSTSLFWSSKYIMPTDRLPISYTRFCPVSVRIHNYLQSGRFKNFMDACVFALETDNIFRTEINGEMYTIKKSVAEKLCSSTVWGQSCSHPTIKSSATLLYERLVSALKLPSQVVPSSIMCKIAYEMAFSKEPVEICFKPNTFEDTRVKFGEDPYSGDYVLRHKTQNKEMRPRTKRWDTPEMNFENAIPMDKDPMGMLGHIAKTYSLGEVNLAELRGACEEALVSVRDCSKIPSFVREYPNLVKDPETLKRINEETLRLFYPLVKKRNPKSFEEIPVRIATFVELCSLSVSTFNISPELFNTACVSSFGWDRNLNSNQEIWKDIDWKSSILYCSSTSKWRSCTEWVGKHQFSDHHESFQNSAYYINSTPLQKAAVDFMASFFSSTASLFLSGANTQNITQDPRDLEMIASLRKNYDTFCPTAIELLLNNSLNLSSGLSPAVVEYLRSQEISYSEVRRIKPNAGTPYLFFNADCPEILTRHISSLLGSSDDSSSKRNSAPPQWSREEFILEFSVRVCKKHFSWKSCDYSKEIMNNFNPLEINSFEYVASFMYREFLSSYIQDQETVPKNKGQKNQAFHTLCQLSFNVISEHPRILHRNKVESLITDLLPPKMKKYSQNITNAFIHSYESFHKGVKYIKSLHPKALVCVLRISGSEPEHRLNSDSDGFLALQGVFIYPTGSEAKQPIFPEFLIYRSGIPGEFGGKIPHPWGEEGGGERERGQILPSYGKTKYPDIIQSGVHRTLLKSPKFTYFIIFFFPAKLINRWKLQAI</sequence>
<accession>A0ABQ8PA93</accession>
<proteinExistence type="predicted"/>
<reference evidence="2" key="1">
    <citation type="submission" date="2022-10" db="EMBL/GenBank/DDBJ databases">
        <title>Adaptive evolution leads to modifications in subtelomeric GC content in a zoonotic Cryptosporidium species.</title>
        <authorList>
            <person name="Li J."/>
            <person name="Feng Y."/>
            <person name="Xiao L."/>
        </authorList>
    </citation>
    <scope>NUCLEOTIDE SEQUENCE</scope>
    <source>
        <strain evidence="2">25894</strain>
    </source>
</reference>
<protein>
    <submittedName>
        <fullName evidence="2">Signal peptide-containing protein</fullName>
    </submittedName>
</protein>
<comment type="caution">
    <text evidence="2">The sequence shown here is derived from an EMBL/GenBank/DDBJ whole genome shotgun (WGS) entry which is preliminary data.</text>
</comment>
<dbReference type="Proteomes" id="UP001071777">
    <property type="component" value="Unassembled WGS sequence"/>
</dbReference>
<evidence type="ECO:0000313" key="2">
    <source>
        <dbReference type="EMBL" id="KAJ1614138.1"/>
    </source>
</evidence>
<keyword evidence="1" id="KW-0812">Transmembrane</keyword>
<keyword evidence="1" id="KW-1133">Transmembrane helix</keyword>
<gene>
    <name evidence="2" type="ORF">OJ252_777</name>
</gene>
<evidence type="ECO:0000313" key="3">
    <source>
        <dbReference type="Proteomes" id="UP001071777"/>
    </source>
</evidence>
<keyword evidence="3" id="KW-1185">Reference proteome</keyword>
<name>A0ABQ8PA93_9CRYT</name>
<dbReference type="EMBL" id="JAPCXB010000026">
    <property type="protein sequence ID" value="KAJ1614138.1"/>
    <property type="molecule type" value="Genomic_DNA"/>
</dbReference>